<comment type="caution">
    <text evidence="1">The sequence shown here is derived from an EMBL/GenBank/DDBJ whole genome shotgun (WGS) entry which is preliminary data.</text>
</comment>
<name>A0AC61S939_9EURY</name>
<sequence length="812" mass="88134">MSYMVAKKKFKLHLLIIISLAILIIHIQPVLGDQLITIDEVNSPTNIDFQIVSGTMTSGSDVVISCGTATVGEMTKADTTWSVNISDMEEGKNRITAFTVDNEGNTNSTTATIVVDKTPPEIEINNVNSPTKNNSQIINGNMEKGAVVTVSCQSAVVGTISNSTDTTWSVDITGMTEGNNIITVTATDEVGNIRTRNTTIILDNTPPYITINVTSPTKDNYQLVNGTMEPGSTITAYSPNATAETEDYLDNKTWEVLFSGLQEGNNEIIINATDMAGNTASDSKIIVLDTVKPAIGIDDVPSHINTDHLTISGFVEAGADVMINCSTCRNTTISPVIDNVHWSADITNMIDGDNVITATAIDLAGNTNSTDVVIFSDSTLPDITSPFDMRIKINERNRHIAWVITETYPGYYWIKKNGVSVIEPSQYQSSNAIKCPVNTSTLGDWTYIIHANDTTGNEFNDETIITIQETAPLTIESPANGSTVNSGNIEVSGNVEGINSKPEVIITVNTSNFSENVDPVLNDEFIGTYSKSVPLIEGTNIITVTATYAKGNSESLSVTVTRADDEITNPARSGSSGSGGGSGGGTSSEDYNNILFSETVREFVSKDKDVSYHFDSQSNIVRSINFTPLKTKGNTPTKIEILKDTSSLVNYAPLDKVYMNVNIWIGSFGYATPQNIANATINFKVEKSWVNENKISTSTIKLNRYNKSEWDPLITNQIDQDADYLYFESKTLAFSPFVVTGKEEYSGEAVEAGEEGMTITPDVTEDEIHDNISDDNITSDEENNNPTGLIIIIICLLSLVVIIFIIRKKKMI</sequence>
<evidence type="ECO:0000313" key="1">
    <source>
        <dbReference type="EMBL" id="TKY91142.1"/>
    </source>
</evidence>
<protein>
    <submittedName>
        <fullName evidence="1">PGF-pre-PGF domain-containing protein</fullName>
    </submittedName>
</protein>
<accession>A0AC61S939</accession>
<dbReference type="Proteomes" id="UP000315423">
    <property type="component" value="Unassembled WGS sequence"/>
</dbReference>
<dbReference type="EMBL" id="QYBA01000254">
    <property type="protein sequence ID" value="TKY91142.1"/>
    <property type="molecule type" value="Genomic_DNA"/>
</dbReference>
<reference evidence="1" key="1">
    <citation type="submission" date="2018-09" db="EMBL/GenBank/DDBJ databases">
        <title>A genomic encyclopedia of anaerobic methanotrophic archaea.</title>
        <authorList>
            <person name="Skennerton C.T."/>
            <person name="Chadwick G.L."/>
            <person name="Laso-Perez R."/>
            <person name="Leu A.O."/>
            <person name="Speth D.R."/>
            <person name="Yu H."/>
            <person name="Morgan-Lang C."/>
            <person name="Hatzenpichler R."/>
            <person name="Goudeau D."/>
            <person name="Malmstrom R."/>
            <person name="Woyke T."/>
            <person name="Hallam S."/>
            <person name="Tyson G.W."/>
            <person name="Wegener G."/>
            <person name="Boetius A."/>
            <person name="Orphan V.J."/>
        </authorList>
    </citation>
    <scope>NUCLEOTIDE SEQUENCE</scope>
    <source>
        <strain evidence="1">CONS3730D10UFb2</strain>
    </source>
</reference>
<organism evidence="1 2">
    <name type="scientific">Candidatus Methanomarinus sp</name>
    <dbReference type="NCBI Taxonomy" id="3386244"/>
    <lineage>
        <taxon>Archaea</taxon>
        <taxon>Methanobacteriati</taxon>
        <taxon>Methanobacteriota</taxon>
        <taxon>Stenosarchaea group</taxon>
        <taxon>Methanomicrobia</taxon>
        <taxon>Methanosarcinales</taxon>
        <taxon>ANME-2 cluster</taxon>
        <taxon>Candidatus Methanocomedenaceae</taxon>
        <taxon>Candidatus Methanomarinus</taxon>
    </lineage>
</organism>
<proteinExistence type="predicted"/>
<evidence type="ECO:0000313" key="2">
    <source>
        <dbReference type="Proteomes" id="UP000315423"/>
    </source>
</evidence>
<gene>
    <name evidence="1" type="ORF">C5S46_07395</name>
</gene>